<evidence type="ECO:0000313" key="2">
    <source>
        <dbReference type="EMBL" id="GDY70106.1"/>
    </source>
</evidence>
<dbReference type="AlphaFoldDB" id="A0A4D4ME65"/>
<evidence type="ECO:0000313" key="3">
    <source>
        <dbReference type="EMBL" id="GDY80383.1"/>
    </source>
</evidence>
<protein>
    <submittedName>
        <fullName evidence="2">Uncharacterized protein</fullName>
    </submittedName>
</protein>
<evidence type="ECO:0000313" key="4">
    <source>
        <dbReference type="Proteomes" id="UP000299211"/>
    </source>
</evidence>
<evidence type="ECO:0000313" key="1">
    <source>
        <dbReference type="EMBL" id="GDY68963.1"/>
    </source>
</evidence>
<comment type="caution">
    <text evidence="2">The sequence shown here is derived from an EMBL/GenBank/DDBJ whole genome shotgun (WGS) entry which is preliminary data.</text>
</comment>
<dbReference type="EMBL" id="BJHY01000002">
    <property type="protein sequence ID" value="GDY80383.1"/>
    <property type="molecule type" value="Genomic_DNA"/>
</dbReference>
<dbReference type="Proteomes" id="UP000302139">
    <property type="component" value="Unassembled WGS sequence"/>
</dbReference>
<proteinExistence type="predicted"/>
<name>A0A4D4ME65_STRAX</name>
<dbReference type="EMBL" id="BJHX01000003">
    <property type="protein sequence ID" value="GDY70106.1"/>
    <property type="molecule type" value="Genomic_DNA"/>
</dbReference>
<organism evidence="2 5">
    <name type="scientific">Streptomyces avermitilis</name>
    <dbReference type="NCBI Taxonomy" id="33903"/>
    <lineage>
        <taxon>Bacteria</taxon>
        <taxon>Bacillati</taxon>
        <taxon>Actinomycetota</taxon>
        <taxon>Actinomycetes</taxon>
        <taxon>Kitasatosporales</taxon>
        <taxon>Streptomycetaceae</taxon>
        <taxon>Streptomyces</taxon>
    </lineage>
</organism>
<reference evidence="2 5" key="2">
    <citation type="submission" date="2019-04" db="EMBL/GenBank/DDBJ databases">
        <title>Draft genome sequences of Streptomyces avermitilis NBRC 14893.</title>
        <authorList>
            <person name="Komaki H."/>
            <person name="Tamura T."/>
            <person name="Hosoyama A."/>
        </authorList>
    </citation>
    <scope>NUCLEOTIDE SEQUENCE [LARGE SCALE GENOMIC DNA]</scope>
    <source>
        <strain evidence="2 5">NBRC 14893</strain>
    </source>
</reference>
<gene>
    <name evidence="1" type="ORF">SAV14893_083560</name>
    <name evidence="2" type="ORF">SAV14893_094990</name>
    <name evidence="3" type="ORF">SAV31267_098680</name>
</gene>
<evidence type="ECO:0000313" key="5">
    <source>
        <dbReference type="Proteomes" id="UP000302139"/>
    </source>
</evidence>
<dbReference type="Proteomes" id="UP000299211">
    <property type="component" value="Unassembled WGS sequence"/>
</dbReference>
<dbReference type="EMBL" id="BJHX01000001">
    <property type="protein sequence ID" value="GDY68963.1"/>
    <property type="molecule type" value="Genomic_DNA"/>
</dbReference>
<accession>A0A4D4ME65</accession>
<reference evidence="3 4" key="1">
    <citation type="submission" date="2019-04" db="EMBL/GenBank/DDBJ databases">
        <title>Draft genome sequences of Streptomyces avermitilis ATCC 31267.</title>
        <authorList>
            <person name="Komaki H."/>
            <person name="Tamura T."/>
            <person name="Hosoyama A."/>
        </authorList>
    </citation>
    <scope>NUCLEOTIDE SEQUENCE [LARGE SCALE GENOMIC DNA]</scope>
    <source>
        <strain evidence="3 4">ATCC 31267</strain>
    </source>
</reference>
<sequence length="107" mass="11421">MTARTGPRPVRFPAECVGGCTDCFGVDPEPSHRHPGPDRICGVLPQRQAVKAGMVPGRTAPAAERLRRSQARLACSTAGFFAGNTGSVWLLEKVGCQRTETLRHGGH</sequence>